<dbReference type="RefSeq" id="WP_013661102.1">
    <property type="nucleotide sequence ID" value="NC_015276.1"/>
</dbReference>
<name>F2K2R4_MARM1</name>
<dbReference type="PATRIC" id="fig|717774.3.peg.2011"/>
<dbReference type="KEGG" id="mme:Marme_1949"/>
<keyword evidence="1" id="KW-0472">Membrane</keyword>
<feature type="transmembrane region" description="Helical" evidence="1">
    <location>
        <begin position="120"/>
        <end position="139"/>
    </location>
</feature>
<organism evidence="2 3">
    <name type="scientific">Marinomonas mediterranea (strain ATCC 700492 / JCM 21426 / NBRC 103028 / MMB-1)</name>
    <dbReference type="NCBI Taxonomy" id="717774"/>
    <lineage>
        <taxon>Bacteria</taxon>
        <taxon>Pseudomonadati</taxon>
        <taxon>Pseudomonadota</taxon>
        <taxon>Gammaproteobacteria</taxon>
        <taxon>Oceanospirillales</taxon>
        <taxon>Oceanospirillaceae</taxon>
        <taxon>Marinomonas</taxon>
    </lineage>
</organism>
<dbReference type="AlphaFoldDB" id="F2K2R4"/>
<evidence type="ECO:0000313" key="3">
    <source>
        <dbReference type="Proteomes" id="UP000001062"/>
    </source>
</evidence>
<evidence type="ECO:0000256" key="1">
    <source>
        <dbReference type="SAM" id="Phobius"/>
    </source>
</evidence>
<keyword evidence="3" id="KW-1185">Reference proteome</keyword>
<accession>F2K2R4</accession>
<feature type="transmembrane region" description="Helical" evidence="1">
    <location>
        <begin position="86"/>
        <end position="108"/>
    </location>
</feature>
<dbReference type="eggNOG" id="ENOG50303H9">
    <property type="taxonomic scope" value="Bacteria"/>
</dbReference>
<dbReference type="STRING" id="717774.Marme_1949"/>
<proteinExistence type="predicted"/>
<protein>
    <submittedName>
        <fullName evidence="2">Uncharacterized protein</fullName>
    </submittedName>
</protein>
<gene>
    <name evidence="2" type="ordered locus">Marme_1949</name>
</gene>
<reference evidence="2 3" key="1">
    <citation type="journal article" date="2012" name="Stand. Genomic Sci.">
        <title>Complete genome sequence of the melanogenic marine bacterium Marinomonas mediterranea type strain (MMB-1(T)).</title>
        <authorList>
            <person name="Lucas-Elio P."/>
            <person name="Goodwin L."/>
            <person name="Woyke T."/>
            <person name="Pitluck S."/>
            <person name="Nolan M."/>
            <person name="Kyrpides N.C."/>
            <person name="Detter J.C."/>
            <person name="Copeland A."/>
            <person name="Teshima H."/>
            <person name="Bruce D."/>
            <person name="Detter C."/>
            <person name="Tapia R."/>
            <person name="Han S."/>
            <person name="Land M.L."/>
            <person name="Ivanova N."/>
            <person name="Mikhailova N."/>
            <person name="Johnston A.W."/>
            <person name="Sanchez-Amat A."/>
        </authorList>
    </citation>
    <scope>NUCLEOTIDE SEQUENCE [LARGE SCALE GENOMIC DNA]</scope>
    <source>
        <strain evidence="3">ATCC 700492 / JCM 21426 / NBRC 103028 / MMB-1</strain>
    </source>
</reference>
<dbReference type="Proteomes" id="UP000001062">
    <property type="component" value="Chromosome"/>
</dbReference>
<feature type="transmembrane region" description="Helical" evidence="1">
    <location>
        <begin position="49"/>
        <end position="74"/>
    </location>
</feature>
<feature type="transmembrane region" description="Helical" evidence="1">
    <location>
        <begin position="7"/>
        <end position="29"/>
    </location>
</feature>
<sequence precursor="true">MKVKWSFILASILTSAGAILHIAIIIGGPDWYRASGAGNELAQMAESGSVYPAFLGSVLVLIFFGWAIYALSGAGIIMRLPLLKTGLVLIAFLCTVRGLYGFFVPVLIKTEYVVGLGIEFWVFSSLVWLAIGLSYLHGLRTNWSYIAGKEQ</sequence>
<keyword evidence="1" id="KW-1133">Transmembrane helix</keyword>
<dbReference type="HOGENOM" id="CLU_145285_0_0_6"/>
<evidence type="ECO:0000313" key="2">
    <source>
        <dbReference type="EMBL" id="ADZ91197.1"/>
    </source>
</evidence>
<keyword evidence="1" id="KW-0812">Transmembrane</keyword>
<dbReference type="EMBL" id="CP002583">
    <property type="protein sequence ID" value="ADZ91197.1"/>
    <property type="molecule type" value="Genomic_DNA"/>
</dbReference>